<dbReference type="EMBL" id="HBFB01019119">
    <property type="protein sequence ID" value="CAD8682529.1"/>
    <property type="molecule type" value="Transcribed_RNA"/>
</dbReference>
<sequence length="386" mass="41744">MRAQIGHALTHARHACAPLRAPAITNRHCSQGATQGQHWYFTPAAGLRDAYSIRGPVNRSIMAASVPGHGAAPSSSTAGRPGLRLPDAHAHPQDDREHAEAMLSLQASCVAVMGVKEEDWENVMRLKALAPHKVIPCFGVHPWFAHLHATACNKDASGAVSMAPVLDVPPKQDPEGVQWLLQLQPSQTWEHKLRQLLLQHPKAVVGEFGLDRAAVVPGTKASITLEHQMALVTTHIRLAAELGRPVSMHCVRAQGAMHDLLSTTPPDQLPQRIMLHSYGGSPESVTQLTRLPGGVGKRLYFSFSAAINARDAGAQDRLIKRMAAVPDDRLLIESDQNTPTAIDAGLSYILSLVAQAKGWDEDHAARTAVKNFEAFYDGFLPDGYSP</sequence>
<dbReference type="PANTHER" id="PTHR47345:SF1">
    <property type="entry name" value="CUT9-INTERACTING PROTEIN SCN1"/>
    <property type="match status" value="1"/>
</dbReference>
<gene>
    <name evidence="2" type="ORF">CLEI1391_LOCUS10736</name>
</gene>
<dbReference type="InterPro" id="IPR032466">
    <property type="entry name" value="Metal_Hydrolase"/>
</dbReference>
<dbReference type="AlphaFoldDB" id="A0A7S0WSV0"/>
<dbReference type="Gene3D" id="3.20.20.140">
    <property type="entry name" value="Metal-dependent hydrolases"/>
    <property type="match status" value="1"/>
</dbReference>
<dbReference type="InterPro" id="IPR001130">
    <property type="entry name" value="TatD-like"/>
</dbReference>
<proteinExistence type="predicted"/>
<dbReference type="InterPro" id="IPR053044">
    <property type="entry name" value="Metallo-hydrolase/TatD-type"/>
</dbReference>
<dbReference type="SUPFAM" id="SSF51556">
    <property type="entry name" value="Metallo-dependent hydrolases"/>
    <property type="match status" value="1"/>
</dbReference>
<dbReference type="Pfam" id="PF01026">
    <property type="entry name" value="TatD_DNase"/>
    <property type="match status" value="1"/>
</dbReference>
<organism evidence="2">
    <name type="scientific">Chlamydomonas leiostraca</name>
    <dbReference type="NCBI Taxonomy" id="1034604"/>
    <lineage>
        <taxon>Eukaryota</taxon>
        <taxon>Viridiplantae</taxon>
        <taxon>Chlorophyta</taxon>
        <taxon>core chlorophytes</taxon>
        <taxon>Chlorophyceae</taxon>
        <taxon>CS clade</taxon>
        <taxon>Chlamydomonadales</taxon>
        <taxon>Chlamydomonadaceae</taxon>
        <taxon>Chlamydomonas</taxon>
    </lineage>
</organism>
<dbReference type="PANTHER" id="PTHR47345">
    <property type="entry name" value="CUT9-INTERACTING PROTEIN SCN1"/>
    <property type="match status" value="1"/>
</dbReference>
<dbReference type="GO" id="GO:0016788">
    <property type="term" value="F:hydrolase activity, acting on ester bonds"/>
    <property type="evidence" value="ECO:0007669"/>
    <property type="project" value="InterPro"/>
</dbReference>
<reference evidence="2" key="1">
    <citation type="submission" date="2021-01" db="EMBL/GenBank/DDBJ databases">
        <authorList>
            <person name="Corre E."/>
            <person name="Pelletier E."/>
            <person name="Niang G."/>
            <person name="Scheremetjew M."/>
            <person name="Finn R."/>
            <person name="Kale V."/>
            <person name="Holt S."/>
            <person name="Cochrane G."/>
            <person name="Meng A."/>
            <person name="Brown T."/>
            <person name="Cohen L."/>
        </authorList>
    </citation>
    <scope>NUCLEOTIDE SEQUENCE</scope>
    <source>
        <strain evidence="2">SAG 11-49</strain>
    </source>
</reference>
<evidence type="ECO:0008006" key="3">
    <source>
        <dbReference type="Google" id="ProtNLM"/>
    </source>
</evidence>
<feature type="compositionally biased region" description="Basic and acidic residues" evidence="1">
    <location>
        <begin position="86"/>
        <end position="98"/>
    </location>
</feature>
<accession>A0A7S0WSV0</accession>
<evidence type="ECO:0000313" key="2">
    <source>
        <dbReference type="EMBL" id="CAD8682529.1"/>
    </source>
</evidence>
<feature type="region of interest" description="Disordered" evidence="1">
    <location>
        <begin position="64"/>
        <end position="98"/>
    </location>
</feature>
<protein>
    <recommendedName>
        <fullName evidence="3">TatD related DNase</fullName>
    </recommendedName>
</protein>
<name>A0A7S0WSV0_9CHLO</name>
<evidence type="ECO:0000256" key="1">
    <source>
        <dbReference type="SAM" id="MobiDB-lite"/>
    </source>
</evidence>